<evidence type="ECO:0000256" key="1">
    <source>
        <dbReference type="SAM" id="Phobius"/>
    </source>
</evidence>
<comment type="caution">
    <text evidence="2">The sequence shown here is derived from an EMBL/GenBank/DDBJ whole genome shotgun (WGS) entry which is preliminary data.</text>
</comment>
<protein>
    <recommendedName>
        <fullName evidence="4">Type II secretion system protein GspF domain-containing protein</fullName>
    </recommendedName>
</protein>
<reference evidence="2 3" key="1">
    <citation type="journal article" date="2015" name="Int. J. Syst. Evol. Microbiol.">
        <title>Sporolactobacillus shoreae sp. nov. and Sporolactobacillus spathodeae sp. nov., two spore-forming lactic acid bacteria isolated from tree barks in Thailand.</title>
        <authorList>
            <person name="Thamacharoensuk T."/>
            <person name="Kitahara M."/>
            <person name="Ohkuma M."/>
            <person name="Thongchul N."/>
            <person name="Tanasupawat S."/>
        </authorList>
    </citation>
    <scope>NUCLEOTIDE SEQUENCE [LARGE SCALE GENOMIC DNA]</scope>
    <source>
        <strain evidence="2 3">BK92</strain>
    </source>
</reference>
<name>A0A4Z0GQG8_9BACL</name>
<feature type="transmembrane region" description="Helical" evidence="1">
    <location>
        <begin position="207"/>
        <end position="230"/>
    </location>
</feature>
<keyword evidence="3" id="KW-1185">Reference proteome</keyword>
<evidence type="ECO:0000313" key="3">
    <source>
        <dbReference type="Proteomes" id="UP000298347"/>
    </source>
</evidence>
<gene>
    <name evidence="2" type="ORF">E4665_07045</name>
</gene>
<accession>A0A4Z0GQG8</accession>
<dbReference type="Proteomes" id="UP000298347">
    <property type="component" value="Unassembled WGS sequence"/>
</dbReference>
<keyword evidence="1" id="KW-0812">Transmembrane</keyword>
<organism evidence="2 3">
    <name type="scientific">Sporolactobacillus shoreae</name>
    <dbReference type="NCBI Taxonomy" id="1465501"/>
    <lineage>
        <taxon>Bacteria</taxon>
        <taxon>Bacillati</taxon>
        <taxon>Bacillota</taxon>
        <taxon>Bacilli</taxon>
        <taxon>Bacillales</taxon>
        <taxon>Sporolactobacillaceae</taxon>
        <taxon>Sporolactobacillus</taxon>
    </lineage>
</organism>
<keyword evidence="1" id="KW-1133">Transmembrane helix</keyword>
<feature type="transmembrane region" description="Helical" evidence="1">
    <location>
        <begin position="61"/>
        <end position="79"/>
    </location>
</feature>
<proteinExistence type="predicted"/>
<dbReference type="RefSeq" id="WP_135348092.1">
    <property type="nucleotide sequence ID" value="NZ_SRJD01000006.1"/>
</dbReference>
<feature type="transmembrane region" description="Helical" evidence="1">
    <location>
        <begin position="38"/>
        <end position="55"/>
    </location>
</feature>
<evidence type="ECO:0000313" key="2">
    <source>
        <dbReference type="EMBL" id="TGA98613.1"/>
    </source>
</evidence>
<keyword evidence="1" id="KW-0472">Membrane</keyword>
<dbReference type="EMBL" id="SRJD01000006">
    <property type="protein sequence ID" value="TGA98613.1"/>
    <property type="molecule type" value="Genomic_DNA"/>
</dbReference>
<sequence>MSILNWFSGKLSEPDYEELLKTVYASEQGRQRERNRRLLVPLLLILLACFFALIMRSVLPVIIALGVAFLIWKLHYVNIRQLAQLSVIKRRVNFALYFRVLTPIAEQTSFTNALEQALKQNPEIPIRDDVHRLVDRMIEQPNDIKVFWEFGEHAGAGSDQARTLCTALFEFQQNTQDPKVLRNLARIASDELFRNRKKIREMRIAKFNYLAFAIFLGMLIPFSGSLVSYLSNFSKIMAFHG</sequence>
<evidence type="ECO:0008006" key="4">
    <source>
        <dbReference type="Google" id="ProtNLM"/>
    </source>
</evidence>
<dbReference type="AlphaFoldDB" id="A0A4Z0GQG8"/>